<protein>
    <submittedName>
        <fullName evidence="2">Glycosyl transferase, family 25</fullName>
    </submittedName>
</protein>
<keyword evidence="2" id="KW-0808">Transferase</keyword>
<keyword evidence="3" id="KW-1185">Reference proteome</keyword>
<evidence type="ECO:0000259" key="1">
    <source>
        <dbReference type="Pfam" id="PF01755"/>
    </source>
</evidence>
<dbReference type="AlphaFoldDB" id="A0A1N7FMC1"/>
<reference evidence="3" key="1">
    <citation type="submission" date="2017-01" db="EMBL/GenBank/DDBJ databases">
        <authorList>
            <person name="Varghese N."/>
            <person name="Submissions S."/>
        </authorList>
    </citation>
    <scope>NUCLEOTIDE SEQUENCE [LARGE SCALE GENOMIC DNA]</scope>
    <source>
        <strain evidence="3">DSM 21768</strain>
    </source>
</reference>
<dbReference type="GO" id="GO:0016740">
    <property type="term" value="F:transferase activity"/>
    <property type="evidence" value="ECO:0007669"/>
    <property type="project" value="UniProtKB-KW"/>
</dbReference>
<dbReference type="EMBL" id="FTNU01000014">
    <property type="protein sequence ID" value="SIS01471.1"/>
    <property type="molecule type" value="Genomic_DNA"/>
</dbReference>
<dbReference type="Proteomes" id="UP000187495">
    <property type="component" value="Unassembled WGS sequence"/>
</dbReference>
<dbReference type="RefSeq" id="WP_076555773.1">
    <property type="nucleotide sequence ID" value="NZ_FTNU01000014.1"/>
</dbReference>
<dbReference type="CDD" id="cd06532">
    <property type="entry name" value="Glyco_transf_25"/>
    <property type="match status" value="1"/>
</dbReference>
<feature type="domain" description="Glycosyl transferase family 25" evidence="1">
    <location>
        <begin position="2"/>
        <end position="175"/>
    </location>
</feature>
<organism evidence="2 3">
    <name type="scientific">Moraxella cuniculi DSM 21768</name>
    <dbReference type="NCBI Taxonomy" id="1122245"/>
    <lineage>
        <taxon>Bacteria</taxon>
        <taxon>Pseudomonadati</taxon>
        <taxon>Pseudomonadota</taxon>
        <taxon>Gammaproteobacteria</taxon>
        <taxon>Moraxellales</taxon>
        <taxon>Moraxellaceae</taxon>
        <taxon>Moraxella</taxon>
    </lineage>
</organism>
<dbReference type="STRING" id="34061.B0189_06145"/>
<gene>
    <name evidence="2" type="ORF">SAMN02745664_11447</name>
</gene>
<accession>A0A1N7FMC1</accession>
<dbReference type="Pfam" id="PF01755">
    <property type="entry name" value="Glyco_transf_25"/>
    <property type="match status" value="1"/>
</dbReference>
<evidence type="ECO:0000313" key="3">
    <source>
        <dbReference type="Proteomes" id="UP000187495"/>
    </source>
</evidence>
<name>A0A1N7FMC1_9GAMM</name>
<evidence type="ECO:0000313" key="2">
    <source>
        <dbReference type="EMBL" id="SIS01471.1"/>
    </source>
</evidence>
<proteinExistence type="predicted"/>
<sequence length="285" mass="33341">MKNYVISLSHKTDRQEHIRHEFGKQQIDFEFFDAVTPEQVPLLAKQFNINIDNANLTMGELACLFSHISLWQKCLDENLSHITIFEDDVYLGENLRSFLTTTTWLDTTIDVVKLEFFEPLVKMHKNALPVGDGRVLRELLEMHLGTAGYTLSKKACQQLLQKLPTISKLVAVDHIVFELAIQEKQLSVYQLNPALCVQSDRTYLLDNRQTFHVYDSSLEHDRRDRLNATAHIDTTYTTNTSTHQYQKNKKTLPEKIKREFMRVVYQFLNIKSSINDRLHNRIKFR</sequence>
<dbReference type="InterPro" id="IPR002654">
    <property type="entry name" value="Glyco_trans_25"/>
</dbReference>